<proteinExistence type="predicted"/>
<dbReference type="AlphaFoldDB" id="A0A3N0EL86"/>
<protein>
    <submittedName>
        <fullName evidence="6">Helix-turn-helix domain-containing protein</fullName>
    </submittedName>
</protein>
<dbReference type="EMBL" id="RJTM01000059">
    <property type="protein sequence ID" value="RNL88507.1"/>
    <property type="molecule type" value="Genomic_DNA"/>
</dbReference>
<dbReference type="PANTHER" id="PTHR43280">
    <property type="entry name" value="ARAC-FAMILY TRANSCRIPTIONAL REGULATOR"/>
    <property type="match status" value="1"/>
</dbReference>
<dbReference type="GO" id="GO:0043565">
    <property type="term" value="F:sequence-specific DNA binding"/>
    <property type="evidence" value="ECO:0007669"/>
    <property type="project" value="InterPro"/>
</dbReference>
<keyword evidence="4" id="KW-1133">Transmembrane helix</keyword>
<dbReference type="Proteomes" id="UP000267469">
    <property type="component" value="Unassembled WGS sequence"/>
</dbReference>
<dbReference type="PROSITE" id="PS01124">
    <property type="entry name" value="HTH_ARAC_FAMILY_2"/>
    <property type="match status" value="1"/>
</dbReference>
<dbReference type="Gene3D" id="1.10.10.60">
    <property type="entry name" value="Homeodomain-like"/>
    <property type="match status" value="2"/>
</dbReference>
<reference evidence="6 7" key="1">
    <citation type="submission" date="2018-10" db="EMBL/GenBank/DDBJ databases">
        <title>Sinomicrobium pectinilyticum sp. nov., a pectinase-producing bacterium isolated from alkaline and saline soil, and emended description of the genus Sinomicrobium.</title>
        <authorList>
            <person name="Cheng B."/>
            <person name="Li C."/>
            <person name="Lai Q."/>
            <person name="Du M."/>
            <person name="Shao Z."/>
            <person name="Xu P."/>
            <person name="Yang C."/>
        </authorList>
    </citation>
    <scope>NUCLEOTIDE SEQUENCE [LARGE SCALE GENOMIC DNA]</scope>
    <source>
        <strain evidence="6 7">5DNS001</strain>
    </source>
</reference>
<dbReference type="InterPro" id="IPR011990">
    <property type="entry name" value="TPR-like_helical_dom_sf"/>
</dbReference>
<dbReference type="GO" id="GO:0003700">
    <property type="term" value="F:DNA-binding transcription factor activity"/>
    <property type="evidence" value="ECO:0007669"/>
    <property type="project" value="InterPro"/>
</dbReference>
<gene>
    <name evidence="6" type="ORF">ED312_08650</name>
</gene>
<evidence type="ECO:0000259" key="5">
    <source>
        <dbReference type="PROSITE" id="PS01124"/>
    </source>
</evidence>
<sequence length="535" mass="63191">MPRDQIQSVSESLTSLSFDTLKIRIQNCKKDSTCIAPYANAFIMKAKKIKDTLNWLKGYKYHLYSLERINYTDSIIQLLSTTTNEKLLYELSVPYYIKAERYYEKREYDAALTNYLKSKELSDDMDVNFNIAIIKARFGHYKEALKMYKKAEQFYNNDNTFSDYLITLFAMGDAYRHLEQLDSASYYNNLGYKESREKNTKKLLPYFILNEAATDYDKGNFQKSYDSIQKILPDFINSKDVSNLVSCYYFLGMAAQHLDYKNESISALKKVDSLTLLLNDLEPEYRKGYEILIKHFQLKEDPYGELKYVKRLLAIDSVLNTKYQVLSKRLVKEYDTPLLLEEKEQLISSLRNEKKNFSTYLFISGGVILLITIYVIWSYRKQRQYKKRLEAVLQREQRKPQQIPLSKQDDLDIRPEIIKDINSKLYAFEKNKEFIKSEISIQSLAANFNTNTRYLSKIINFYKDKNFSNYINDLRINYCIERLKSDKQFRKYTIKAIAQECGFNTSESFSNAFLKNTEIKPSFFIKNMENVNRNS</sequence>
<evidence type="ECO:0000313" key="6">
    <source>
        <dbReference type="EMBL" id="RNL88507.1"/>
    </source>
</evidence>
<dbReference type="Pfam" id="PF12833">
    <property type="entry name" value="HTH_18"/>
    <property type="match status" value="1"/>
</dbReference>
<evidence type="ECO:0000256" key="2">
    <source>
        <dbReference type="ARBA" id="ARBA00023125"/>
    </source>
</evidence>
<keyword evidence="3" id="KW-0804">Transcription</keyword>
<dbReference type="OrthoDB" id="5295174at2"/>
<evidence type="ECO:0000256" key="3">
    <source>
        <dbReference type="ARBA" id="ARBA00023163"/>
    </source>
</evidence>
<dbReference type="SUPFAM" id="SSF46689">
    <property type="entry name" value="Homeodomain-like"/>
    <property type="match status" value="1"/>
</dbReference>
<dbReference type="Gene3D" id="1.25.40.10">
    <property type="entry name" value="Tetratricopeptide repeat domain"/>
    <property type="match status" value="1"/>
</dbReference>
<keyword evidence="7" id="KW-1185">Reference proteome</keyword>
<feature type="transmembrane region" description="Helical" evidence="4">
    <location>
        <begin position="357"/>
        <end position="379"/>
    </location>
</feature>
<feature type="domain" description="HTH araC/xylS-type" evidence="5">
    <location>
        <begin position="435"/>
        <end position="527"/>
    </location>
</feature>
<organism evidence="6 7">
    <name type="scientific">Sinomicrobium pectinilyticum</name>
    <dbReference type="NCBI Taxonomy" id="1084421"/>
    <lineage>
        <taxon>Bacteria</taxon>
        <taxon>Pseudomonadati</taxon>
        <taxon>Bacteroidota</taxon>
        <taxon>Flavobacteriia</taxon>
        <taxon>Flavobacteriales</taxon>
        <taxon>Flavobacteriaceae</taxon>
        <taxon>Sinomicrobium</taxon>
    </lineage>
</organism>
<keyword evidence="1" id="KW-0805">Transcription regulation</keyword>
<dbReference type="SUPFAM" id="SSF48452">
    <property type="entry name" value="TPR-like"/>
    <property type="match status" value="1"/>
</dbReference>
<evidence type="ECO:0000313" key="7">
    <source>
        <dbReference type="Proteomes" id="UP000267469"/>
    </source>
</evidence>
<accession>A0A3N0EL86</accession>
<keyword evidence="2" id="KW-0238">DNA-binding</keyword>
<keyword evidence="4" id="KW-0472">Membrane</keyword>
<name>A0A3N0EL86_SINP1</name>
<dbReference type="InterPro" id="IPR009057">
    <property type="entry name" value="Homeodomain-like_sf"/>
</dbReference>
<dbReference type="PANTHER" id="PTHR43280:SF2">
    <property type="entry name" value="HTH-TYPE TRANSCRIPTIONAL REGULATOR EXSA"/>
    <property type="match status" value="1"/>
</dbReference>
<evidence type="ECO:0000256" key="4">
    <source>
        <dbReference type="SAM" id="Phobius"/>
    </source>
</evidence>
<dbReference type="SMART" id="SM00342">
    <property type="entry name" value="HTH_ARAC"/>
    <property type="match status" value="1"/>
</dbReference>
<comment type="caution">
    <text evidence="6">The sequence shown here is derived from an EMBL/GenBank/DDBJ whole genome shotgun (WGS) entry which is preliminary data.</text>
</comment>
<evidence type="ECO:0000256" key="1">
    <source>
        <dbReference type="ARBA" id="ARBA00023015"/>
    </source>
</evidence>
<keyword evidence="4" id="KW-0812">Transmembrane</keyword>
<dbReference type="InterPro" id="IPR018060">
    <property type="entry name" value="HTH_AraC"/>
</dbReference>